<dbReference type="EMBL" id="KZ858949">
    <property type="protein sequence ID" value="RDW28882.1"/>
    <property type="molecule type" value="Genomic_DNA"/>
</dbReference>
<dbReference type="KEGG" id="yli:2907909"/>
<keyword evidence="1" id="KW-0560">Oxidoreductase</keyword>
<dbReference type="PANTHER" id="PTHR42686">
    <property type="entry name" value="GH17980P-RELATED"/>
    <property type="match status" value="1"/>
</dbReference>
<dbReference type="AlphaFoldDB" id="A0A1D8NQL0"/>
<feature type="domain" description="NADP-dependent oxidoreductase" evidence="2">
    <location>
        <begin position="24"/>
        <end position="292"/>
    </location>
</feature>
<evidence type="ECO:0000313" key="4">
    <source>
        <dbReference type="EMBL" id="RDW28882.1"/>
    </source>
</evidence>
<dbReference type="SUPFAM" id="SSF51430">
    <property type="entry name" value="NAD(P)-linked oxidoreductase"/>
    <property type="match status" value="1"/>
</dbReference>
<evidence type="ECO:0000313" key="5">
    <source>
        <dbReference type="Proteomes" id="UP000182444"/>
    </source>
</evidence>
<proteinExistence type="predicted"/>
<dbReference type="EMBL" id="CP017558">
    <property type="protein sequence ID" value="AOW07927.1"/>
    <property type="molecule type" value="Genomic_DNA"/>
</dbReference>
<dbReference type="Gene3D" id="3.20.20.100">
    <property type="entry name" value="NADP-dependent oxidoreductase domain"/>
    <property type="match status" value="1"/>
</dbReference>
<dbReference type="eggNOG" id="KOG1576">
    <property type="taxonomic scope" value="Eukaryota"/>
</dbReference>
<dbReference type="GeneID" id="2907909"/>
<dbReference type="FunFam" id="3.20.20.100:FF:000041">
    <property type="entry name" value="D-arabinose 1-dehydrogenase"/>
    <property type="match status" value="1"/>
</dbReference>
<accession>A0A1D8NQL0</accession>
<dbReference type="GO" id="GO:0070485">
    <property type="term" value="P:dehydro-D-arabinono-1,4-lactone biosynthetic process"/>
    <property type="evidence" value="ECO:0007669"/>
    <property type="project" value="TreeGrafter"/>
</dbReference>
<organism evidence="3 5">
    <name type="scientific">Yarrowia lipolytica</name>
    <name type="common">Candida lipolytica</name>
    <dbReference type="NCBI Taxonomy" id="4952"/>
    <lineage>
        <taxon>Eukaryota</taxon>
        <taxon>Fungi</taxon>
        <taxon>Dikarya</taxon>
        <taxon>Ascomycota</taxon>
        <taxon>Saccharomycotina</taxon>
        <taxon>Dipodascomycetes</taxon>
        <taxon>Dipodascales</taxon>
        <taxon>Dipodascales incertae sedis</taxon>
        <taxon>Yarrowia</taxon>
    </lineage>
</organism>
<dbReference type="Proteomes" id="UP000182444">
    <property type="component" value="Chromosome 1F"/>
</dbReference>
<reference evidence="4 6" key="2">
    <citation type="submission" date="2018-07" db="EMBL/GenBank/DDBJ databases">
        <title>Draft Genome Assemblies for Five Robust Yarrowia lipolytica Strains Exhibiting High Lipid Production and Pentose Sugar Utilization and Sugar Alcohol Secretion from Undetoxified Lignocellulosic Biomass Hydrolysates.</title>
        <authorList>
            <consortium name="DOE Joint Genome Institute"/>
            <person name="Walker C."/>
            <person name="Ryu S."/>
            <person name="Na H."/>
            <person name="Zane M."/>
            <person name="LaButti K."/>
            <person name="Lipzen A."/>
            <person name="Haridas S."/>
            <person name="Barry K."/>
            <person name="Grigoriev I.V."/>
            <person name="Quarterman J."/>
            <person name="Slininger P."/>
            <person name="Dien B."/>
            <person name="Trinh C.T."/>
        </authorList>
    </citation>
    <scope>NUCLEOTIDE SEQUENCE [LARGE SCALE GENOMIC DNA]</scope>
    <source>
        <strain evidence="4 6">YB392</strain>
    </source>
</reference>
<evidence type="ECO:0000313" key="6">
    <source>
        <dbReference type="Proteomes" id="UP000256601"/>
    </source>
</evidence>
<dbReference type="Pfam" id="PF00248">
    <property type="entry name" value="Aldo_ket_red"/>
    <property type="match status" value="1"/>
</dbReference>
<dbReference type="InterPro" id="IPR036812">
    <property type="entry name" value="NAD(P)_OxRdtase_dom_sf"/>
</dbReference>
<dbReference type="InterPro" id="IPR023210">
    <property type="entry name" value="NADP_OxRdtase_dom"/>
</dbReference>
<protein>
    <submittedName>
        <fullName evidence="4">NADP-dependent oxidoreductase domain-containing protein</fullName>
    </submittedName>
</protein>
<evidence type="ECO:0000313" key="3">
    <source>
        <dbReference type="EMBL" id="AOW07927.1"/>
    </source>
</evidence>
<dbReference type="Proteomes" id="UP000256601">
    <property type="component" value="Unassembled WGS sequence"/>
</dbReference>
<sequence length="330" mass="36474">MTITLSEKRLPTKVDGTLAGLPDLILGGAVFNYIYKSDPENIPATAMVDEAFSKGMSAIDTSAYYGPSEVILGGVLDKLKEKWPRESYYICTKAGRVSQDLFDYTKEGIRASVERSLDVLHTTYADVVYVHDVEFKKPEEILEAVTTLHEMRKEGKIHYVGISGYPVDFLASMCEILRDQGVPVDIVLSYSNMCLQNTLLLESLDRFKLAGVQKVLNGSPLSMSLLRSQPTHSFHPAPESLNKAVSKVVEYTKSQDVELADLALRYAFAKFPGGTVVGVSTVEELQAALDNYWLAKSESVSDQEMFDNVKSLYGDQWNLTWTSGNIAGNA</sequence>
<dbReference type="InterPro" id="IPR020471">
    <property type="entry name" value="AKR"/>
</dbReference>
<dbReference type="VEuPathDB" id="FungiDB:YALI0_F30811g"/>
<evidence type="ECO:0000256" key="1">
    <source>
        <dbReference type="ARBA" id="ARBA00023002"/>
    </source>
</evidence>
<evidence type="ECO:0000259" key="2">
    <source>
        <dbReference type="Pfam" id="PF00248"/>
    </source>
</evidence>
<reference evidence="3 5" key="1">
    <citation type="journal article" date="2016" name="PLoS ONE">
        <title>Sequence Assembly of Yarrowia lipolytica Strain W29/CLIB89 Shows Transposable Element Diversity.</title>
        <authorList>
            <person name="Magnan C."/>
            <person name="Yu J."/>
            <person name="Chang I."/>
            <person name="Jahn E."/>
            <person name="Kanomata Y."/>
            <person name="Wu J."/>
            <person name="Zeller M."/>
            <person name="Oakes M."/>
            <person name="Baldi P."/>
            <person name="Sandmeyer S."/>
        </authorList>
    </citation>
    <scope>NUCLEOTIDE SEQUENCE [LARGE SCALE GENOMIC DNA]</scope>
    <source>
        <strain evidence="3">CLIB89</strain>
        <strain evidence="5">CLIB89(W29)</strain>
    </source>
</reference>
<dbReference type="PANTHER" id="PTHR42686:SF1">
    <property type="entry name" value="GH17980P-RELATED"/>
    <property type="match status" value="1"/>
</dbReference>
<dbReference type="GO" id="GO:0005829">
    <property type="term" value="C:cytosol"/>
    <property type="evidence" value="ECO:0007669"/>
    <property type="project" value="TreeGrafter"/>
</dbReference>
<gene>
    <name evidence="4" type="ORF">B0I71DRAFT_126827</name>
    <name evidence="3" type="ORF">YALI1_F38466g</name>
</gene>
<dbReference type="OMA" id="FPRSSYK"/>
<dbReference type="GO" id="GO:0045290">
    <property type="term" value="F:D-arabinose 1-dehydrogenase [NAD(P)+] activity"/>
    <property type="evidence" value="ECO:0007669"/>
    <property type="project" value="TreeGrafter"/>
</dbReference>
<name>A0A1D8NQL0_YARLL</name>
<dbReference type="VEuPathDB" id="FungiDB:YALI1_F38466g"/>